<dbReference type="EMBL" id="BQKI01000015">
    <property type="protein sequence ID" value="GJN09304.1"/>
    <property type="molecule type" value="Genomic_DNA"/>
</dbReference>
<evidence type="ECO:0000313" key="1">
    <source>
        <dbReference type="EMBL" id="GJN09304.1"/>
    </source>
</evidence>
<evidence type="ECO:0000313" key="2">
    <source>
        <dbReference type="Proteomes" id="UP001054889"/>
    </source>
</evidence>
<protein>
    <submittedName>
        <fullName evidence="1">Uncharacterized protein</fullName>
    </submittedName>
</protein>
<name>A0AAV5DG55_ELECO</name>
<gene>
    <name evidence="1" type="primary">ga27301</name>
    <name evidence="1" type="ORF">PR202_ga27301</name>
</gene>
<reference evidence="1" key="1">
    <citation type="journal article" date="2018" name="DNA Res.">
        <title>Multiple hybrid de novo genome assembly of finger millet, an orphan allotetraploid crop.</title>
        <authorList>
            <person name="Hatakeyama M."/>
            <person name="Aluri S."/>
            <person name="Balachadran M.T."/>
            <person name="Sivarajan S.R."/>
            <person name="Patrignani A."/>
            <person name="Gruter S."/>
            <person name="Poveda L."/>
            <person name="Shimizu-Inatsugi R."/>
            <person name="Baeten J."/>
            <person name="Francoijs K.J."/>
            <person name="Nataraja K.N."/>
            <person name="Reddy Y.A.N."/>
            <person name="Phadnis S."/>
            <person name="Ravikumar R.L."/>
            <person name="Schlapbach R."/>
            <person name="Sreeman S.M."/>
            <person name="Shimizu K.K."/>
        </authorList>
    </citation>
    <scope>NUCLEOTIDE SEQUENCE</scope>
</reference>
<reference evidence="1" key="2">
    <citation type="submission" date="2021-12" db="EMBL/GenBank/DDBJ databases">
        <title>Resequencing data analysis of finger millet.</title>
        <authorList>
            <person name="Hatakeyama M."/>
            <person name="Aluri S."/>
            <person name="Balachadran M.T."/>
            <person name="Sivarajan S.R."/>
            <person name="Poveda L."/>
            <person name="Shimizu-Inatsugi R."/>
            <person name="Schlapbach R."/>
            <person name="Sreeman S.M."/>
            <person name="Shimizu K.K."/>
        </authorList>
    </citation>
    <scope>NUCLEOTIDE SEQUENCE</scope>
</reference>
<keyword evidence="2" id="KW-1185">Reference proteome</keyword>
<dbReference type="AlphaFoldDB" id="A0AAV5DG55"/>
<organism evidence="1 2">
    <name type="scientific">Eleusine coracana subsp. coracana</name>
    <dbReference type="NCBI Taxonomy" id="191504"/>
    <lineage>
        <taxon>Eukaryota</taxon>
        <taxon>Viridiplantae</taxon>
        <taxon>Streptophyta</taxon>
        <taxon>Embryophyta</taxon>
        <taxon>Tracheophyta</taxon>
        <taxon>Spermatophyta</taxon>
        <taxon>Magnoliopsida</taxon>
        <taxon>Liliopsida</taxon>
        <taxon>Poales</taxon>
        <taxon>Poaceae</taxon>
        <taxon>PACMAD clade</taxon>
        <taxon>Chloridoideae</taxon>
        <taxon>Cynodonteae</taxon>
        <taxon>Eleusininae</taxon>
        <taxon>Eleusine</taxon>
    </lineage>
</organism>
<sequence length="71" mass="7746">MAAPPPMWRTQGSFLCKGSERFATFHIAIVDAIEDEQLAEIRVSAGQQLLVITQANNLCLSELNNAASMPE</sequence>
<proteinExistence type="predicted"/>
<accession>A0AAV5DG55</accession>
<dbReference type="Proteomes" id="UP001054889">
    <property type="component" value="Unassembled WGS sequence"/>
</dbReference>
<comment type="caution">
    <text evidence="1">The sequence shown here is derived from an EMBL/GenBank/DDBJ whole genome shotgun (WGS) entry which is preliminary data.</text>
</comment>